<reference evidence="1 2" key="1">
    <citation type="submission" date="2022-11" db="EMBL/GenBank/DDBJ databases">
        <title>Minimal conservation of predation-associated metabolite biosynthetic gene clusters underscores biosynthetic potential of Myxococcota including descriptions for ten novel species: Archangium lansinium sp. nov., Myxococcus landrumus sp. nov., Nannocystis bai.</title>
        <authorList>
            <person name="Ahearne A."/>
            <person name="Stevens C."/>
            <person name="Dowd S."/>
        </authorList>
    </citation>
    <scope>NUCLEOTIDE SEQUENCE [LARGE SCALE GENOMIC DNA]</scope>
    <source>
        <strain evidence="1 2">BB15-2</strain>
    </source>
</reference>
<protein>
    <submittedName>
        <fullName evidence="1">Uncharacterized protein</fullName>
    </submittedName>
</protein>
<dbReference type="Proteomes" id="UP001221686">
    <property type="component" value="Unassembled WGS sequence"/>
</dbReference>
<dbReference type="EMBL" id="JAQNDL010000001">
    <property type="protein sequence ID" value="MDC0717220.1"/>
    <property type="molecule type" value="Genomic_DNA"/>
</dbReference>
<keyword evidence="2" id="KW-1185">Reference proteome</keyword>
<gene>
    <name evidence="1" type="ORF">POL25_09980</name>
</gene>
<evidence type="ECO:0000313" key="2">
    <source>
        <dbReference type="Proteomes" id="UP001221686"/>
    </source>
</evidence>
<name>A0ABT5DU94_9BACT</name>
<organism evidence="1 2">
    <name type="scientific">Nannocystis bainbridge</name>
    <dbReference type="NCBI Taxonomy" id="2995303"/>
    <lineage>
        <taxon>Bacteria</taxon>
        <taxon>Pseudomonadati</taxon>
        <taxon>Myxococcota</taxon>
        <taxon>Polyangia</taxon>
        <taxon>Nannocystales</taxon>
        <taxon>Nannocystaceae</taxon>
        <taxon>Nannocystis</taxon>
    </lineage>
</organism>
<evidence type="ECO:0000313" key="1">
    <source>
        <dbReference type="EMBL" id="MDC0717220.1"/>
    </source>
</evidence>
<accession>A0ABT5DU94</accession>
<proteinExistence type="predicted"/>
<dbReference type="RefSeq" id="WP_272085705.1">
    <property type="nucleotide sequence ID" value="NZ_JAQNDL010000001.1"/>
</dbReference>
<sequence length="159" mass="16683">MSTRLNLVRSTRPLIASFVPVTLPDGLLTVRYGASGSSPVFECVGQRVTGGRINLSRETWIAWQARGLDLAIEPGSPSPARTVRVTATSGRHLLSSAGHPVPLVATAQLGARLLFDGDAGMSFKIALDGLGAVEIDLGDISSQIRPPPPKLPVDAPKPN</sequence>
<comment type="caution">
    <text evidence="1">The sequence shown here is derived from an EMBL/GenBank/DDBJ whole genome shotgun (WGS) entry which is preliminary data.</text>
</comment>